<dbReference type="AlphaFoldDB" id="A0A926E6A1"/>
<organism evidence="9 10">
    <name type="scientific">Lentihominibacter hominis</name>
    <dbReference type="NCBI Taxonomy" id="2763645"/>
    <lineage>
        <taxon>Bacteria</taxon>
        <taxon>Bacillati</taxon>
        <taxon>Bacillota</taxon>
        <taxon>Clostridia</taxon>
        <taxon>Peptostreptococcales</taxon>
        <taxon>Anaerovoracaceae</taxon>
        <taxon>Lentihominibacter</taxon>
    </lineage>
</organism>
<feature type="transmembrane region" description="Helical" evidence="8">
    <location>
        <begin position="153"/>
        <end position="171"/>
    </location>
</feature>
<dbReference type="PANTHER" id="PTHR34979:SF1">
    <property type="entry name" value="INNER MEMBRANE PROTEIN YGAZ"/>
    <property type="match status" value="1"/>
</dbReference>
<dbReference type="Pfam" id="PF03591">
    <property type="entry name" value="AzlC"/>
    <property type="match status" value="1"/>
</dbReference>
<feature type="transmembrane region" description="Helical" evidence="8">
    <location>
        <begin position="178"/>
        <end position="197"/>
    </location>
</feature>
<dbReference type="EMBL" id="JACRTA010000002">
    <property type="protein sequence ID" value="MBC8568640.1"/>
    <property type="molecule type" value="Genomic_DNA"/>
</dbReference>
<feature type="transmembrane region" description="Helical" evidence="8">
    <location>
        <begin position="125"/>
        <end position="147"/>
    </location>
</feature>
<keyword evidence="3" id="KW-0813">Transport</keyword>
<proteinExistence type="inferred from homology"/>
<dbReference type="PANTHER" id="PTHR34979">
    <property type="entry name" value="INNER MEMBRANE PROTEIN YGAZ"/>
    <property type="match status" value="1"/>
</dbReference>
<comment type="caution">
    <text evidence="9">The sequence shown here is derived from an EMBL/GenBank/DDBJ whole genome shotgun (WGS) entry which is preliminary data.</text>
</comment>
<keyword evidence="6 8" id="KW-1133">Transmembrane helix</keyword>
<name>A0A926E6A1_9FIRM</name>
<sequence>MSLKKGLEDGIPIALGYFSVSIAFGLMAVQCGCTWIEALLISFTNLTSAGQFAGVTVIAGMGSYIEMAVTQLVINSRYALMGIALSQKTDSKFHGLWRAVLGFAITDEIFAVAIGHDSEIGRRYFAGLAFFPIIGWSAGTLCGSVLGNIMPDIVTNALGIALYGMFIAVVVPKAKENVHVLIVVCIAVAVSSALYYIPIFSVISSGFSIILCAVAASVAGAILFPVDEKEAE</sequence>
<evidence type="ECO:0000313" key="9">
    <source>
        <dbReference type="EMBL" id="MBC8568640.1"/>
    </source>
</evidence>
<keyword evidence="5 8" id="KW-0812">Transmembrane</keyword>
<evidence type="ECO:0000256" key="2">
    <source>
        <dbReference type="ARBA" id="ARBA00010735"/>
    </source>
</evidence>
<evidence type="ECO:0000256" key="8">
    <source>
        <dbReference type="SAM" id="Phobius"/>
    </source>
</evidence>
<dbReference type="GO" id="GO:1903785">
    <property type="term" value="P:L-valine transmembrane transport"/>
    <property type="evidence" value="ECO:0007669"/>
    <property type="project" value="TreeGrafter"/>
</dbReference>
<dbReference type="Proteomes" id="UP000610862">
    <property type="component" value="Unassembled WGS sequence"/>
</dbReference>
<dbReference type="RefSeq" id="WP_187525376.1">
    <property type="nucleotide sequence ID" value="NZ_JACRTA010000002.1"/>
</dbReference>
<evidence type="ECO:0000256" key="6">
    <source>
        <dbReference type="ARBA" id="ARBA00022989"/>
    </source>
</evidence>
<evidence type="ECO:0000313" key="10">
    <source>
        <dbReference type="Proteomes" id="UP000610862"/>
    </source>
</evidence>
<evidence type="ECO:0000256" key="1">
    <source>
        <dbReference type="ARBA" id="ARBA00004651"/>
    </source>
</evidence>
<comment type="subcellular location">
    <subcellularLocation>
        <location evidence="1">Cell membrane</location>
        <topology evidence="1">Multi-pass membrane protein</topology>
    </subcellularLocation>
</comment>
<evidence type="ECO:0000256" key="7">
    <source>
        <dbReference type="ARBA" id="ARBA00023136"/>
    </source>
</evidence>
<accession>A0A926E6A1</accession>
<feature type="transmembrane region" description="Helical" evidence="8">
    <location>
        <begin position="94"/>
        <end position="113"/>
    </location>
</feature>
<feature type="transmembrane region" description="Helical" evidence="8">
    <location>
        <begin position="15"/>
        <end position="40"/>
    </location>
</feature>
<evidence type="ECO:0000256" key="3">
    <source>
        <dbReference type="ARBA" id="ARBA00022448"/>
    </source>
</evidence>
<evidence type="ECO:0000256" key="5">
    <source>
        <dbReference type="ARBA" id="ARBA00022692"/>
    </source>
</evidence>
<evidence type="ECO:0000256" key="4">
    <source>
        <dbReference type="ARBA" id="ARBA00022475"/>
    </source>
</evidence>
<gene>
    <name evidence="9" type="ORF">H8692_07715</name>
</gene>
<keyword evidence="10" id="KW-1185">Reference proteome</keyword>
<comment type="similarity">
    <text evidence="2">Belongs to the AzlC family.</text>
</comment>
<dbReference type="GO" id="GO:0005886">
    <property type="term" value="C:plasma membrane"/>
    <property type="evidence" value="ECO:0007669"/>
    <property type="project" value="UniProtKB-SubCell"/>
</dbReference>
<keyword evidence="7 8" id="KW-0472">Membrane</keyword>
<protein>
    <submittedName>
        <fullName evidence="9">AzlC family ABC transporter permease</fullName>
    </submittedName>
</protein>
<feature type="transmembrane region" description="Helical" evidence="8">
    <location>
        <begin position="52"/>
        <end position="74"/>
    </location>
</feature>
<reference evidence="9" key="1">
    <citation type="submission" date="2020-08" db="EMBL/GenBank/DDBJ databases">
        <title>Genome public.</title>
        <authorList>
            <person name="Liu C."/>
            <person name="Sun Q."/>
        </authorList>
    </citation>
    <scope>NUCLEOTIDE SEQUENCE</scope>
    <source>
        <strain evidence="9">NSJ-24</strain>
    </source>
</reference>
<dbReference type="InterPro" id="IPR011606">
    <property type="entry name" value="Brnchd-chn_aa_trnsp_permease"/>
</dbReference>
<feature type="transmembrane region" description="Helical" evidence="8">
    <location>
        <begin position="203"/>
        <end position="226"/>
    </location>
</feature>
<keyword evidence="4" id="KW-1003">Cell membrane</keyword>